<evidence type="ECO:0000313" key="2">
    <source>
        <dbReference type="Proteomes" id="UP000594261"/>
    </source>
</evidence>
<organism evidence="1 2">
    <name type="scientific">Quercus lobata</name>
    <name type="common">Valley oak</name>
    <dbReference type="NCBI Taxonomy" id="97700"/>
    <lineage>
        <taxon>Eukaryota</taxon>
        <taxon>Viridiplantae</taxon>
        <taxon>Streptophyta</taxon>
        <taxon>Embryophyta</taxon>
        <taxon>Tracheophyta</taxon>
        <taxon>Spermatophyta</taxon>
        <taxon>Magnoliopsida</taxon>
        <taxon>eudicotyledons</taxon>
        <taxon>Gunneridae</taxon>
        <taxon>Pentapetalae</taxon>
        <taxon>rosids</taxon>
        <taxon>fabids</taxon>
        <taxon>Fagales</taxon>
        <taxon>Fagaceae</taxon>
        <taxon>Quercus</taxon>
    </lineage>
</organism>
<proteinExistence type="predicted"/>
<sequence>MKSRILITYPVAFPADSTEEVVDRRPGLEMPNISQAVHKLQHVSWVPLGKHNFATGLGFCSQKPCFSTLLSLLSGSGVLFIRKEDMMQIGRLYQRPLRVVKAADASLIPRAAFKFSLILTSEMGIPVSSY</sequence>
<accession>A0A7N2LQJ2</accession>
<dbReference type="Proteomes" id="UP000594261">
    <property type="component" value="Chromosome 5"/>
</dbReference>
<name>A0A7N2LQJ2_QUELO</name>
<keyword evidence="2" id="KW-1185">Reference proteome</keyword>
<reference evidence="1 2" key="1">
    <citation type="journal article" date="2016" name="G3 (Bethesda)">
        <title>First Draft Assembly and Annotation of the Genome of a California Endemic Oak Quercus lobata Nee (Fagaceae).</title>
        <authorList>
            <person name="Sork V.L."/>
            <person name="Fitz-Gibbon S.T."/>
            <person name="Puiu D."/>
            <person name="Crepeau M."/>
            <person name="Gugger P.F."/>
            <person name="Sherman R."/>
            <person name="Stevens K."/>
            <person name="Langley C.H."/>
            <person name="Pellegrini M."/>
            <person name="Salzberg S.L."/>
        </authorList>
    </citation>
    <scope>NUCLEOTIDE SEQUENCE [LARGE SCALE GENOMIC DNA]</scope>
    <source>
        <strain evidence="1 2">cv. SW786</strain>
    </source>
</reference>
<evidence type="ECO:0000313" key="1">
    <source>
        <dbReference type="EnsemblPlants" id="QL05p061412:mrna"/>
    </source>
</evidence>
<protein>
    <submittedName>
        <fullName evidence="1">Uncharacterized protein</fullName>
    </submittedName>
</protein>
<dbReference type="EMBL" id="LRBV02000005">
    <property type="status" value="NOT_ANNOTATED_CDS"/>
    <property type="molecule type" value="Genomic_DNA"/>
</dbReference>
<reference evidence="1" key="2">
    <citation type="submission" date="2021-01" db="UniProtKB">
        <authorList>
            <consortium name="EnsemblPlants"/>
        </authorList>
    </citation>
    <scope>IDENTIFICATION</scope>
</reference>
<dbReference type="InParanoid" id="A0A7N2LQJ2"/>
<dbReference type="Gramene" id="QL05p061412:mrna">
    <property type="protein sequence ID" value="QL05p061412:mrna"/>
    <property type="gene ID" value="QL05p061412"/>
</dbReference>
<dbReference type="AlphaFoldDB" id="A0A7N2LQJ2"/>
<dbReference type="EnsemblPlants" id="QL05p061412:mrna">
    <property type="protein sequence ID" value="QL05p061412:mrna"/>
    <property type="gene ID" value="QL05p061412"/>
</dbReference>